<evidence type="ECO:0000313" key="2">
    <source>
        <dbReference type="Proteomes" id="UP000324222"/>
    </source>
</evidence>
<evidence type="ECO:0000313" key="1">
    <source>
        <dbReference type="EMBL" id="MPD00573.1"/>
    </source>
</evidence>
<organism evidence="1 2">
    <name type="scientific">Portunus trituberculatus</name>
    <name type="common">Swimming crab</name>
    <name type="synonym">Neptunus trituberculatus</name>
    <dbReference type="NCBI Taxonomy" id="210409"/>
    <lineage>
        <taxon>Eukaryota</taxon>
        <taxon>Metazoa</taxon>
        <taxon>Ecdysozoa</taxon>
        <taxon>Arthropoda</taxon>
        <taxon>Crustacea</taxon>
        <taxon>Multicrustacea</taxon>
        <taxon>Malacostraca</taxon>
        <taxon>Eumalacostraca</taxon>
        <taxon>Eucarida</taxon>
        <taxon>Decapoda</taxon>
        <taxon>Pleocyemata</taxon>
        <taxon>Brachyura</taxon>
        <taxon>Eubrachyura</taxon>
        <taxon>Portunoidea</taxon>
        <taxon>Portunidae</taxon>
        <taxon>Portuninae</taxon>
        <taxon>Portunus</taxon>
    </lineage>
</organism>
<comment type="caution">
    <text evidence="1">The sequence shown here is derived from an EMBL/GenBank/DDBJ whole genome shotgun (WGS) entry which is preliminary data.</text>
</comment>
<sequence>MEREALNLKSGSPNLILARCPNACRPTTHSPQPLMPEVRWLWPCPAVQPPLPHVCLGPARSGDGETLLL</sequence>
<name>A0A5B7JWZ3_PORTR</name>
<dbReference type="EMBL" id="VSRR010123522">
    <property type="protein sequence ID" value="MPD00573.1"/>
    <property type="molecule type" value="Genomic_DNA"/>
</dbReference>
<accession>A0A5B7JWZ3</accession>
<dbReference type="Proteomes" id="UP000324222">
    <property type="component" value="Unassembled WGS sequence"/>
</dbReference>
<protein>
    <submittedName>
        <fullName evidence="1">Uncharacterized protein</fullName>
    </submittedName>
</protein>
<gene>
    <name evidence="1" type="ORF">E2C01_096054</name>
</gene>
<keyword evidence="2" id="KW-1185">Reference proteome</keyword>
<dbReference type="AlphaFoldDB" id="A0A5B7JWZ3"/>
<proteinExistence type="predicted"/>
<reference evidence="1 2" key="1">
    <citation type="submission" date="2019-05" db="EMBL/GenBank/DDBJ databases">
        <title>Another draft genome of Portunus trituberculatus and its Hox gene families provides insights of decapod evolution.</title>
        <authorList>
            <person name="Jeong J.-H."/>
            <person name="Song I."/>
            <person name="Kim S."/>
            <person name="Choi T."/>
            <person name="Kim D."/>
            <person name="Ryu S."/>
            <person name="Kim W."/>
        </authorList>
    </citation>
    <scope>NUCLEOTIDE SEQUENCE [LARGE SCALE GENOMIC DNA]</scope>
    <source>
        <tissue evidence="1">Muscle</tissue>
    </source>
</reference>